<dbReference type="eggNOG" id="COG1028">
    <property type="taxonomic scope" value="Bacteria"/>
</dbReference>
<proteinExistence type="inferred from homology"/>
<dbReference type="GO" id="GO:0016491">
    <property type="term" value="F:oxidoreductase activity"/>
    <property type="evidence" value="ECO:0007669"/>
    <property type="project" value="UniProtKB-KW"/>
</dbReference>
<dbReference type="PROSITE" id="PS00061">
    <property type="entry name" value="ADH_SHORT"/>
    <property type="match status" value="1"/>
</dbReference>
<dbReference type="STRING" id="582899.Hden_2200"/>
<dbReference type="SMART" id="SM00822">
    <property type="entry name" value="PKS_KR"/>
    <property type="match status" value="1"/>
</dbReference>
<name>D8JR13_HYPDA</name>
<reference evidence="6" key="1">
    <citation type="journal article" date="2011" name="J. Bacteriol.">
        <title>Genome sequences of eight morphologically diverse alphaproteobacteria.</title>
        <authorList>
            <consortium name="US DOE Joint Genome Institute"/>
            <person name="Brown P.J."/>
            <person name="Kysela D.T."/>
            <person name="Buechlein A."/>
            <person name="Hemmerich C."/>
            <person name="Brun Y.V."/>
        </authorList>
    </citation>
    <scope>NUCLEOTIDE SEQUENCE [LARGE SCALE GENOMIC DNA]</scope>
    <source>
        <strain evidence="6">ATCC 51888 / DSM 1869 / NCIB 11706 / TK 0415</strain>
    </source>
</reference>
<sequence length="281" mass="30750">MPTVLITGTSTGFGLVTTVELAKRGWNVIATMRDLGKRAELDRAVAAANVQNLVSVEQLDVTDPKSIDTAVARLDTQGRPLDAVVHNAGVAVGGAFEDLSDAHIRRVMEVNYFGVLALTQKLLPGFRARRRGRILIVSSESAFAGQPANSPYCASKWAVEGWAESVAYELAPFGIDIILIEPGAYRTNIWESSPRVLPETSAYRPLLRHLEVTIDAYVAKLARDPGEVAKAIANALDAPRPRFRTAVGPTAKFMHFARGKLPSRTVRKLFGRFFALQKVRW</sequence>
<evidence type="ECO:0000256" key="2">
    <source>
        <dbReference type="ARBA" id="ARBA00023002"/>
    </source>
</evidence>
<dbReference type="CDD" id="cd05374">
    <property type="entry name" value="17beta-HSD-like_SDR_c"/>
    <property type="match status" value="1"/>
</dbReference>
<gene>
    <name evidence="5" type="ordered locus">Hden_2200</name>
</gene>
<evidence type="ECO:0000313" key="5">
    <source>
        <dbReference type="EMBL" id="ADJ23998.1"/>
    </source>
</evidence>
<dbReference type="PANTHER" id="PTHR43976:SF16">
    <property type="entry name" value="SHORT-CHAIN DEHYDROGENASE_REDUCTASE FAMILY PROTEIN"/>
    <property type="match status" value="1"/>
</dbReference>
<evidence type="ECO:0000259" key="4">
    <source>
        <dbReference type="SMART" id="SM00822"/>
    </source>
</evidence>
<dbReference type="OrthoDB" id="9793825at2"/>
<dbReference type="InterPro" id="IPR020904">
    <property type="entry name" value="Sc_DH/Rdtase_CS"/>
</dbReference>
<accession>D8JR13</accession>
<dbReference type="Gene3D" id="3.40.50.720">
    <property type="entry name" value="NAD(P)-binding Rossmann-like Domain"/>
    <property type="match status" value="1"/>
</dbReference>
<dbReference type="PRINTS" id="PR00080">
    <property type="entry name" value="SDRFAMILY"/>
</dbReference>
<dbReference type="HOGENOM" id="CLU_010194_2_9_5"/>
<dbReference type="KEGG" id="hdn:Hden_2200"/>
<dbReference type="AlphaFoldDB" id="D8JR13"/>
<protein>
    <submittedName>
        <fullName evidence="5">Short-chain dehydrogenase/reductase SDR</fullName>
    </submittedName>
</protein>
<dbReference type="SUPFAM" id="SSF51735">
    <property type="entry name" value="NAD(P)-binding Rossmann-fold domains"/>
    <property type="match status" value="1"/>
</dbReference>
<evidence type="ECO:0000256" key="3">
    <source>
        <dbReference type="RuleBase" id="RU000363"/>
    </source>
</evidence>
<evidence type="ECO:0000313" key="6">
    <source>
        <dbReference type="Proteomes" id="UP000002033"/>
    </source>
</evidence>
<dbReference type="EMBL" id="CP002083">
    <property type="protein sequence ID" value="ADJ23998.1"/>
    <property type="molecule type" value="Genomic_DNA"/>
</dbReference>
<dbReference type="Pfam" id="PF00106">
    <property type="entry name" value="adh_short"/>
    <property type="match status" value="1"/>
</dbReference>
<organism evidence="5 6">
    <name type="scientific">Hyphomicrobium denitrificans (strain ATCC 51888 / DSM 1869 / NCIMB 11706 / TK 0415)</name>
    <dbReference type="NCBI Taxonomy" id="582899"/>
    <lineage>
        <taxon>Bacteria</taxon>
        <taxon>Pseudomonadati</taxon>
        <taxon>Pseudomonadota</taxon>
        <taxon>Alphaproteobacteria</taxon>
        <taxon>Hyphomicrobiales</taxon>
        <taxon>Hyphomicrobiaceae</taxon>
        <taxon>Hyphomicrobium</taxon>
    </lineage>
</organism>
<keyword evidence="6" id="KW-1185">Reference proteome</keyword>
<dbReference type="Proteomes" id="UP000002033">
    <property type="component" value="Chromosome"/>
</dbReference>
<comment type="similarity">
    <text evidence="1 3">Belongs to the short-chain dehydrogenases/reductases (SDR) family.</text>
</comment>
<keyword evidence="2" id="KW-0560">Oxidoreductase</keyword>
<evidence type="ECO:0000256" key="1">
    <source>
        <dbReference type="ARBA" id="ARBA00006484"/>
    </source>
</evidence>
<feature type="domain" description="Ketoreductase" evidence="4">
    <location>
        <begin position="2"/>
        <end position="183"/>
    </location>
</feature>
<dbReference type="InterPro" id="IPR036291">
    <property type="entry name" value="NAD(P)-bd_dom_sf"/>
</dbReference>
<dbReference type="InterPro" id="IPR057326">
    <property type="entry name" value="KR_dom"/>
</dbReference>
<dbReference type="PANTHER" id="PTHR43976">
    <property type="entry name" value="SHORT CHAIN DEHYDROGENASE"/>
    <property type="match status" value="1"/>
</dbReference>
<dbReference type="InterPro" id="IPR002347">
    <property type="entry name" value="SDR_fam"/>
</dbReference>
<dbReference type="InterPro" id="IPR051911">
    <property type="entry name" value="SDR_oxidoreductase"/>
</dbReference>
<dbReference type="RefSeq" id="WP_013216157.1">
    <property type="nucleotide sequence ID" value="NC_014313.1"/>
</dbReference>
<dbReference type="PRINTS" id="PR00081">
    <property type="entry name" value="GDHRDH"/>
</dbReference>